<keyword evidence="8" id="KW-0862">Zinc</keyword>
<feature type="transmembrane region" description="Helical" evidence="12">
    <location>
        <begin position="14"/>
        <end position="40"/>
    </location>
</feature>
<sequence length="282" mass="33675">MVRNILPPIHVHPILILFIAISIITGTFIEMLIIFIIVFIHEMGHYLMARFFGWRIRRIMLWVFGGVMETEEHGNRSIKEEVLVTLAGPLQHFFIFALLHLLLQFGFIPDVIFQTAIWYNTIILLFNLLPIWPLDGGKILFQLFSYLMPFKKALDMIFLLSLVLCLSFAIGHLFFFPFTLTFALLMLFLFLENRMEWKRRFYIFMRFLMARYRGNHTVQKMEPLYLSGHQTLMEVFSHFKRDKKHTIILNDKSNETKRIDEADCLHAYFHEKRYANQINELF</sequence>
<evidence type="ECO:0000256" key="12">
    <source>
        <dbReference type="SAM" id="Phobius"/>
    </source>
</evidence>
<dbReference type="Proteomes" id="UP001597221">
    <property type="component" value="Unassembled WGS sequence"/>
</dbReference>
<evidence type="ECO:0000256" key="7">
    <source>
        <dbReference type="ARBA" id="ARBA00022801"/>
    </source>
</evidence>
<dbReference type="GO" id="GO:0016787">
    <property type="term" value="F:hydrolase activity"/>
    <property type="evidence" value="ECO:0007669"/>
    <property type="project" value="UniProtKB-KW"/>
</dbReference>
<keyword evidence="4" id="KW-0645">Protease</keyword>
<keyword evidence="7 14" id="KW-0378">Hydrolase</keyword>
<evidence type="ECO:0000256" key="1">
    <source>
        <dbReference type="ARBA" id="ARBA00001947"/>
    </source>
</evidence>
<keyword evidence="9 12" id="KW-1133">Transmembrane helix</keyword>
<keyword evidence="11 12" id="KW-0472">Membrane</keyword>
<comment type="similarity">
    <text evidence="3">Belongs to the peptidase M50B family.</text>
</comment>
<evidence type="ECO:0000256" key="11">
    <source>
        <dbReference type="ARBA" id="ARBA00023136"/>
    </source>
</evidence>
<organism evidence="14 15">
    <name type="scientific">Oceanobacillus luteolus</name>
    <dbReference type="NCBI Taxonomy" id="1274358"/>
    <lineage>
        <taxon>Bacteria</taxon>
        <taxon>Bacillati</taxon>
        <taxon>Bacillota</taxon>
        <taxon>Bacilli</taxon>
        <taxon>Bacillales</taxon>
        <taxon>Bacillaceae</taxon>
        <taxon>Oceanobacillus</taxon>
    </lineage>
</organism>
<feature type="domain" description="Peptidase M50" evidence="13">
    <location>
        <begin position="31"/>
        <end position="103"/>
    </location>
</feature>
<dbReference type="EMBL" id="JBHUDE010000145">
    <property type="protein sequence ID" value="MFD1609037.1"/>
    <property type="molecule type" value="Genomic_DNA"/>
</dbReference>
<evidence type="ECO:0000256" key="10">
    <source>
        <dbReference type="ARBA" id="ARBA00023049"/>
    </source>
</evidence>
<evidence type="ECO:0000256" key="9">
    <source>
        <dbReference type="ARBA" id="ARBA00022989"/>
    </source>
</evidence>
<evidence type="ECO:0000256" key="2">
    <source>
        <dbReference type="ARBA" id="ARBA00004141"/>
    </source>
</evidence>
<dbReference type="RefSeq" id="WP_379598464.1">
    <property type="nucleotide sequence ID" value="NZ_JBHUDE010000145.1"/>
</dbReference>
<reference evidence="15" key="1">
    <citation type="journal article" date="2019" name="Int. J. Syst. Evol. Microbiol.">
        <title>The Global Catalogue of Microorganisms (GCM) 10K type strain sequencing project: providing services to taxonomists for standard genome sequencing and annotation.</title>
        <authorList>
            <consortium name="The Broad Institute Genomics Platform"/>
            <consortium name="The Broad Institute Genome Sequencing Center for Infectious Disease"/>
            <person name="Wu L."/>
            <person name="Ma J."/>
        </authorList>
    </citation>
    <scope>NUCLEOTIDE SEQUENCE [LARGE SCALE GENOMIC DNA]</scope>
    <source>
        <strain evidence="15">CGMCC 1.12376</strain>
    </source>
</reference>
<name>A0ABW4HV65_9BACI</name>
<feature type="transmembrane region" description="Helical" evidence="12">
    <location>
        <begin position="111"/>
        <end position="132"/>
    </location>
</feature>
<protein>
    <submittedName>
        <fullName evidence="14">M50 family metallopeptidase</fullName>
        <ecNumber evidence="14">3.4.24.-</ecNumber>
    </submittedName>
</protein>
<comment type="cofactor">
    <cofactor evidence="1">
        <name>Zn(2+)</name>
        <dbReference type="ChEBI" id="CHEBI:29105"/>
    </cofactor>
</comment>
<dbReference type="InterPro" id="IPR008915">
    <property type="entry name" value="Peptidase_M50"/>
</dbReference>
<dbReference type="PANTHER" id="PTHR39188:SF3">
    <property type="entry name" value="STAGE IV SPORULATION PROTEIN FB"/>
    <property type="match status" value="1"/>
</dbReference>
<keyword evidence="10" id="KW-0482">Metalloprotease</keyword>
<dbReference type="PANTHER" id="PTHR39188">
    <property type="entry name" value="MEMBRANE-ASSOCIATED ZINC METALLOPROTEASE M50B"/>
    <property type="match status" value="1"/>
</dbReference>
<gene>
    <name evidence="14" type="ORF">ACFSBH_15590</name>
</gene>
<evidence type="ECO:0000256" key="8">
    <source>
        <dbReference type="ARBA" id="ARBA00022833"/>
    </source>
</evidence>
<evidence type="ECO:0000256" key="6">
    <source>
        <dbReference type="ARBA" id="ARBA00022723"/>
    </source>
</evidence>
<feature type="transmembrane region" description="Helical" evidence="12">
    <location>
        <begin position="82"/>
        <end position="105"/>
    </location>
</feature>
<dbReference type="EC" id="3.4.24.-" evidence="14"/>
<comment type="caution">
    <text evidence="14">The sequence shown here is derived from an EMBL/GenBank/DDBJ whole genome shotgun (WGS) entry which is preliminary data.</text>
</comment>
<feature type="domain" description="Peptidase M50" evidence="13">
    <location>
        <begin position="112"/>
        <end position="166"/>
    </location>
</feature>
<keyword evidence="15" id="KW-1185">Reference proteome</keyword>
<dbReference type="Pfam" id="PF02163">
    <property type="entry name" value="Peptidase_M50"/>
    <property type="match status" value="2"/>
</dbReference>
<keyword evidence="5 12" id="KW-0812">Transmembrane</keyword>
<evidence type="ECO:0000256" key="5">
    <source>
        <dbReference type="ARBA" id="ARBA00022692"/>
    </source>
</evidence>
<dbReference type="CDD" id="cd06161">
    <property type="entry name" value="S2P-M50_SpoIVFB"/>
    <property type="match status" value="1"/>
</dbReference>
<keyword evidence="6" id="KW-0479">Metal-binding</keyword>
<evidence type="ECO:0000313" key="15">
    <source>
        <dbReference type="Proteomes" id="UP001597221"/>
    </source>
</evidence>
<proteinExistence type="inferred from homology"/>
<evidence type="ECO:0000256" key="4">
    <source>
        <dbReference type="ARBA" id="ARBA00022670"/>
    </source>
</evidence>
<evidence type="ECO:0000256" key="3">
    <source>
        <dbReference type="ARBA" id="ARBA00007931"/>
    </source>
</evidence>
<comment type="subcellular location">
    <subcellularLocation>
        <location evidence="2">Membrane</location>
        <topology evidence="2">Multi-pass membrane protein</topology>
    </subcellularLocation>
</comment>
<evidence type="ECO:0000313" key="14">
    <source>
        <dbReference type="EMBL" id="MFD1609037.1"/>
    </source>
</evidence>
<feature type="transmembrane region" description="Helical" evidence="12">
    <location>
        <begin position="153"/>
        <end position="169"/>
    </location>
</feature>
<evidence type="ECO:0000259" key="13">
    <source>
        <dbReference type="Pfam" id="PF02163"/>
    </source>
</evidence>
<accession>A0ABW4HV65</accession>